<dbReference type="GO" id="GO:0045892">
    <property type="term" value="P:negative regulation of DNA-templated transcription"/>
    <property type="evidence" value="ECO:0007669"/>
    <property type="project" value="TreeGrafter"/>
</dbReference>
<dbReference type="InterPro" id="IPR012702">
    <property type="entry name" value="CP_lyase_PhnF"/>
</dbReference>
<dbReference type="STRING" id="1235591.CAK95_27890"/>
<dbReference type="CDD" id="cd07377">
    <property type="entry name" value="WHTH_GntR"/>
    <property type="match status" value="1"/>
</dbReference>
<dbReference type="SMART" id="SM00866">
    <property type="entry name" value="UTRA"/>
    <property type="match status" value="1"/>
</dbReference>
<dbReference type="InterPro" id="IPR050679">
    <property type="entry name" value="Bact_HTH_transcr_reg"/>
</dbReference>
<dbReference type="GO" id="GO:0003700">
    <property type="term" value="F:DNA-binding transcription factor activity"/>
    <property type="evidence" value="ECO:0007669"/>
    <property type="project" value="InterPro"/>
</dbReference>
<protein>
    <submittedName>
        <fullName evidence="4">Phosphonate metabolism transcriptional regulator PhnF</fullName>
    </submittedName>
</protein>
<accession>A0A1W6ZYM7</accession>
<organism evidence="4 5">
    <name type="scientific">Pseudorhodoplanes sinuspersici</name>
    <dbReference type="NCBI Taxonomy" id="1235591"/>
    <lineage>
        <taxon>Bacteria</taxon>
        <taxon>Pseudomonadati</taxon>
        <taxon>Pseudomonadota</taxon>
        <taxon>Alphaproteobacteria</taxon>
        <taxon>Hyphomicrobiales</taxon>
        <taxon>Pseudorhodoplanes</taxon>
    </lineage>
</organism>
<dbReference type="GO" id="GO:0003677">
    <property type="term" value="F:DNA binding"/>
    <property type="evidence" value="ECO:0007669"/>
    <property type="project" value="UniProtKB-KW"/>
</dbReference>
<dbReference type="InterPro" id="IPR011663">
    <property type="entry name" value="UTRA"/>
</dbReference>
<keyword evidence="1" id="KW-0805">Transcription regulation</keyword>
<dbReference type="Proteomes" id="UP000194137">
    <property type="component" value="Chromosome"/>
</dbReference>
<dbReference type="NCBIfam" id="TIGR02325">
    <property type="entry name" value="C_P_lyase_phnF"/>
    <property type="match status" value="1"/>
</dbReference>
<reference evidence="4 5" key="1">
    <citation type="submission" date="2017-05" db="EMBL/GenBank/DDBJ databases">
        <title>Full genome sequence of Pseudorhodoplanes sinuspersici.</title>
        <authorList>
            <person name="Dastgheib S.M.M."/>
            <person name="Shavandi M."/>
            <person name="Tirandaz H."/>
        </authorList>
    </citation>
    <scope>NUCLEOTIDE SEQUENCE [LARGE SCALE GENOMIC DNA]</scope>
    <source>
        <strain evidence="4 5">RIPI110</strain>
    </source>
</reference>
<proteinExistence type="predicted"/>
<dbReference type="SMART" id="SM00345">
    <property type="entry name" value="HTH_GNTR"/>
    <property type="match status" value="1"/>
</dbReference>
<dbReference type="Pfam" id="PF07702">
    <property type="entry name" value="UTRA"/>
    <property type="match status" value="1"/>
</dbReference>
<dbReference type="OrthoDB" id="9800645at2"/>
<name>A0A1W6ZYM7_9HYPH</name>
<keyword evidence="5" id="KW-1185">Reference proteome</keyword>
<dbReference type="InterPro" id="IPR000524">
    <property type="entry name" value="Tscrpt_reg_HTH_GntR"/>
</dbReference>
<dbReference type="PANTHER" id="PTHR44846">
    <property type="entry name" value="MANNOSYL-D-GLYCERATE TRANSPORT/METABOLISM SYSTEM REPRESSOR MNGR-RELATED"/>
    <property type="match status" value="1"/>
</dbReference>
<dbReference type="PROSITE" id="PS50949">
    <property type="entry name" value="HTH_GNTR"/>
    <property type="match status" value="1"/>
</dbReference>
<dbReference type="InterPro" id="IPR036388">
    <property type="entry name" value="WH-like_DNA-bd_sf"/>
</dbReference>
<dbReference type="AlphaFoldDB" id="A0A1W6ZYM7"/>
<dbReference type="KEGG" id="psin:CAK95_27890"/>
<keyword evidence="3" id="KW-0804">Transcription</keyword>
<dbReference type="RefSeq" id="WP_086090940.1">
    <property type="nucleotide sequence ID" value="NZ_CP021112.1"/>
</dbReference>
<dbReference type="Gene3D" id="1.10.10.10">
    <property type="entry name" value="Winged helix-like DNA-binding domain superfamily/Winged helix DNA-binding domain"/>
    <property type="match status" value="1"/>
</dbReference>
<evidence type="ECO:0000256" key="1">
    <source>
        <dbReference type="ARBA" id="ARBA00023015"/>
    </source>
</evidence>
<dbReference type="SUPFAM" id="SSF46785">
    <property type="entry name" value="Winged helix' DNA-binding domain"/>
    <property type="match status" value="1"/>
</dbReference>
<evidence type="ECO:0000313" key="4">
    <source>
        <dbReference type="EMBL" id="ARQ02509.1"/>
    </source>
</evidence>
<dbReference type="Pfam" id="PF00392">
    <property type="entry name" value="GntR"/>
    <property type="match status" value="1"/>
</dbReference>
<gene>
    <name evidence="4" type="ORF">CAK95_27890</name>
</gene>
<keyword evidence="2" id="KW-0238">DNA-binding</keyword>
<dbReference type="InterPro" id="IPR036390">
    <property type="entry name" value="WH_DNA-bd_sf"/>
</dbReference>
<evidence type="ECO:0000256" key="2">
    <source>
        <dbReference type="ARBA" id="ARBA00023125"/>
    </source>
</evidence>
<sequence>MAHSGEALNTVSPAGVMLWRKIADDIEHAIVRGDFATGEKLPSEQDIADRFGVNRHTVRRALAELTERGLVRAERGSGTYVEPARISYPIRARTRFSEIINASGRMAGGRLLASSKEPAPRDIALRLDLPPNAMTIRLEILRSANRVPISLGTTWLPADLAPDAAKIYRAARSVSRLLAHIGFRDYKRRDTRVSAAMADAIHAAKLQLTPGRPLIVVDSVDIASDGRPILTSHARFAADRVELVIEN</sequence>
<dbReference type="EMBL" id="CP021112">
    <property type="protein sequence ID" value="ARQ02509.1"/>
    <property type="molecule type" value="Genomic_DNA"/>
</dbReference>
<dbReference type="PRINTS" id="PR00035">
    <property type="entry name" value="HTHGNTR"/>
</dbReference>
<evidence type="ECO:0000313" key="5">
    <source>
        <dbReference type="Proteomes" id="UP000194137"/>
    </source>
</evidence>
<dbReference type="InterPro" id="IPR028978">
    <property type="entry name" value="Chorismate_lyase_/UTRA_dom_sf"/>
</dbReference>
<dbReference type="Gene3D" id="3.40.1410.10">
    <property type="entry name" value="Chorismate lyase-like"/>
    <property type="match status" value="1"/>
</dbReference>
<evidence type="ECO:0000256" key="3">
    <source>
        <dbReference type="ARBA" id="ARBA00023163"/>
    </source>
</evidence>
<dbReference type="SUPFAM" id="SSF64288">
    <property type="entry name" value="Chorismate lyase-like"/>
    <property type="match status" value="1"/>
</dbReference>
<dbReference type="PANTHER" id="PTHR44846:SF1">
    <property type="entry name" value="MANNOSYL-D-GLYCERATE TRANSPORT_METABOLISM SYSTEM REPRESSOR MNGR-RELATED"/>
    <property type="match status" value="1"/>
</dbReference>